<feature type="transmembrane region" description="Helical" evidence="1">
    <location>
        <begin position="12"/>
        <end position="31"/>
    </location>
</feature>
<accession>A0A7R9QF60</accession>
<gene>
    <name evidence="2" type="ORF">ONB1V03_LOCUS4235</name>
</gene>
<feature type="transmembrane region" description="Helical" evidence="1">
    <location>
        <begin position="62"/>
        <end position="79"/>
    </location>
</feature>
<sequence length="136" mass="14505">MGETDGCRVIGNILWLGLAIVMIILGGVTYAQNNNSTAIIAIICGTCMLKSYLINIFCPNRCLFGVGVMVIISLQIALMSMCFQSTVDLDVALGVVGLLGLVIELGMFVTISPGNTLGYSGLTDSNGYNSYRTFNY</sequence>
<dbReference type="EMBL" id="CAJPVJ010001424">
    <property type="protein sequence ID" value="CAG2164685.1"/>
    <property type="molecule type" value="Genomic_DNA"/>
</dbReference>
<keyword evidence="1" id="KW-0812">Transmembrane</keyword>
<feature type="transmembrane region" description="Helical" evidence="1">
    <location>
        <begin position="91"/>
        <end position="111"/>
    </location>
</feature>
<feature type="transmembrane region" description="Helical" evidence="1">
    <location>
        <begin position="37"/>
        <end position="55"/>
    </location>
</feature>
<dbReference type="AlphaFoldDB" id="A0A7R9QF60"/>
<name>A0A7R9QF60_9ACAR</name>
<evidence type="ECO:0000313" key="2">
    <source>
        <dbReference type="EMBL" id="CAD7643634.1"/>
    </source>
</evidence>
<keyword evidence="1" id="KW-0472">Membrane</keyword>
<dbReference type="Proteomes" id="UP000728032">
    <property type="component" value="Unassembled WGS sequence"/>
</dbReference>
<evidence type="ECO:0000256" key="1">
    <source>
        <dbReference type="SAM" id="Phobius"/>
    </source>
</evidence>
<organism evidence="2">
    <name type="scientific">Oppiella nova</name>
    <dbReference type="NCBI Taxonomy" id="334625"/>
    <lineage>
        <taxon>Eukaryota</taxon>
        <taxon>Metazoa</taxon>
        <taxon>Ecdysozoa</taxon>
        <taxon>Arthropoda</taxon>
        <taxon>Chelicerata</taxon>
        <taxon>Arachnida</taxon>
        <taxon>Acari</taxon>
        <taxon>Acariformes</taxon>
        <taxon>Sarcoptiformes</taxon>
        <taxon>Oribatida</taxon>
        <taxon>Brachypylina</taxon>
        <taxon>Oppioidea</taxon>
        <taxon>Oppiidae</taxon>
        <taxon>Oppiella</taxon>
    </lineage>
</organism>
<reference evidence="2" key="1">
    <citation type="submission" date="2020-11" db="EMBL/GenBank/DDBJ databases">
        <authorList>
            <person name="Tran Van P."/>
        </authorList>
    </citation>
    <scope>NUCLEOTIDE SEQUENCE</scope>
</reference>
<protein>
    <submittedName>
        <fullName evidence="2">Uncharacterized protein</fullName>
    </submittedName>
</protein>
<keyword evidence="1" id="KW-1133">Transmembrane helix</keyword>
<dbReference type="EMBL" id="OC916249">
    <property type="protein sequence ID" value="CAD7643634.1"/>
    <property type="molecule type" value="Genomic_DNA"/>
</dbReference>
<evidence type="ECO:0000313" key="3">
    <source>
        <dbReference type="Proteomes" id="UP000728032"/>
    </source>
</evidence>
<proteinExistence type="predicted"/>
<keyword evidence="3" id="KW-1185">Reference proteome</keyword>